<proteinExistence type="predicted"/>
<feature type="compositionally biased region" description="Basic and acidic residues" evidence="1">
    <location>
        <begin position="51"/>
        <end position="65"/>
    </location>
</feature>
<feature type="compositionally biased region" description="Low complexity" evidence="1">
    <location>
        <begin position="99"/>
        <end position="113"/>
    </location>
</feature>
<dbReference type="Proteomes" id="UP000545493">
    <property type="component" value="Unassembled WGS sequence"/>
</dbReference>
<dbReference type="RefSeq" id="WP_167174830.1">
    <property type="nucleotide sequence ID" value="NZ_JAAOYM010000001.1"/>
</dbReference>
<feature type="compositionally biased region" description="Pro residues" evidence="1">
    <location>
        <begin position="134"/>
        <end position="150"/>
    </location>
</feature>
<comment type="caution">
    <text evidence="2">The sequence shown here is derived from an EMBL/GenBank/DDBJ whole genome shotgun (WGS) entry which is preliminary data.</text>
</comment>
<sequence>MAEGRAAAAISRLGRISRELADRRALRERHAAAVKQQAKDSLQKQGAVAERAAKHLGELTRRQRDAGGWATDKALSGKETVMGFGPEEADQQTDEFARYADYSASPAPAPQQHARPEVQHSEPKQERKYSRSVAPPPDPEPVQPPPPPPPRRSRHRVEESFDDDDFSNNSWLK</sequence>
<name>A0A7X5ZSR2_9PSEU</name>
<evidence type="ECO:0000313" key="2">
    <source>
        <dbReference type="EMBL" id="NIJ14172.1"/>
    </source>
</evidence>
<organism evidence="2 3">
    <name type="scientific">Saccharomonospora amisosensis</name>
    <dbReference type="NCBI Taxonomy" id="1128677"/>
    <lineage>
        <taxon>Bacteria</taxon>
        <taxon>Bacillati</taxon>
        <taxon>Actinomycetota</taxon>
        <taxon>Actinomycetes</taxon>
        <taxon>Pseudonocardiales</taxon>
        <taxon>Pseudonocardiaceae</taxon>
        <taxon>Saccharomonospora</taxon>
    </lineage>
</organism>
<evidence type="ECO:0000313" key="3">
    <source>
        <dbReference type="Proteomes" id="UP000545493"/>
    </source>
</evidence>
<accession>A0A7X5ZSR2</accession>
<evidence type="ECO:0000256" key="1">
    <source>
        <dbReference type="SAM" id="MobiDB-lite"/>
    </source>
</evidence>
<dbReference type="AlphaFoldDB" id="A0A7X5ZSR2"/>
<protein>
    <submittedName>
        <fullName evidence="2">Uncharacterized protein</fullName>
    </submittedName>
</protein>
<feature type="compositionally biased region" description="Basic and acidic residues" evidence="1">
    <location>
        <begin position="114"/>
        <end position="129"/>
    </location>
</feature>
<reference evidence="2 3" key="1">
    <citation type="submission" date="2020-03" db="EMBL/GenBank/DDBJ databases">
        <title>Sequencing the genomes of 1000 actinobacteria strains.</title>
        <authorList>
            <person name="Klenk H.-P."/>
        </authorList>
    </citation>
    <scope>NUCLEOTIDE SEQUENCE [LARGE SCALE GENOMIC DNA]</scope>
    <source>
        <strain evidence="2 3">DSM 45685</strain>
    </source>
</reference>
<gene>
    <name evidence="2" type="ORF">FHU38_004516</name>
</gene>
<feature type="region of interest" description="Disordered" evidence="1">
    <location>
        <begin position="31"/>
        <end position="173"/>
    </location>
</feature>
<dbReference type="EMBL" id="JAAOYM010000001">
    <property type="protein sequence ID" value="NIJ14172.1"/>
    <property type="molecule type" value="Genomic_DNA"/>
</dbReference>
<keyword evidence="3" id="KW-1185">Reference proteome</keyword>
<feature type="compositionally biased region" description="Basic and acidic residues" evidence="1">
    <location>
        <begin position="31"/>
        <end position="42"/>
    </location>
</feature>